<dbReference type="InterPro" id="IPR005829">
    <property type="entry name" value="Sugar_transporter_CS"/>
</dbReference>
<feature type="domain" description="Major facilitator superfamily (MFS) profile" evidence="13">
    <location>
        <begin position="20"/>
        <end position="431"/>
    </location>
</feature>
<dbReference type="GO" id="GO:0005886">
    <property type="term" value="C:plasma membrane"/>
    <property type="evidence" value="ECO:0007669"/>
    <property type="project" value="UniProtKB-SubCell"/>
</dbReference>
<feature type="transmembrane region" description="Helical" evidence="12">
    <location>
        <begin position="59"/>
        <end position="80"/>
    </location>
</feature>
<dbReference type="PROSITE" id="PS00216">
    <property type="entry name" value="SUGAR_TRANSPORT_1"/>
    <property type="match status" value="1"/>
</dbReference>
<accession>A0A7Y9LV88</accession>
<evidence type="ECO:0000313" key="14">
    <source>
        <dbReference type="EMBL" id="NYE96248.1"/>
    </source>
</evidence>
<dbReference type="InterPro" id="IPR036259">
    <property type="entry name" value="MFS_trans_sf"/>
</dbReference>
<comment type="similarity">
    <text evidence="2">Belongs to the major facilitator superfamily. Metabolite:H+ Symporter (MHS) family (TC 2.A.1.6) family.</text>
</comment>
<feature type="transmembrane region" description="Helical" evidence="12">
    <location>
        <begin position="33"/>
        <end position="53"/>
    </location>
</feature>
<feature type="transmembrane region" description="Helical" evidence="12">
    <location>
        <begin position="192"/>
        <end position="211"/>
    </location>
</feature>
<feature type="transmembrane region" description="Helical" evidence="12">
    <location>
        <begin position="409"/>
        <end position="428"/>
    </location>
</feature>
<keyword evidence="15" id="KW-1185">Reference proteome</keyword>
<dbReference type="Proteomes" id="UP000521748">
    <property type="component" value="Unassembled WGS sequence"/>
</dbReference>
<dbReference type="Pfam" id="PF00083">
    <property type="entry name" value="Sugar_tr"/>
    <property type="match status" value="1"/>
</dbReference>
<keyword evidence="7 12" id="KW-1133">Transmembrane helix</keyword>
<evidence type="ECO:0000256" key="7">
    <source>
        <dbReference type="ARBA" id="ARBA00022989"/>
    </source>
</evidence>
<keyword evidence="3" id="KW-0813">Transport</keyword>
<dbReference type="Gene3D" id="1.20.1250.20">
    <property type="entry name" value="MFS general substrate transporter like domains"/>
    <property type="match status" value="1"/>
</dbReference>
<comment type="caution">
    <text evidence="14">The sequence shown here is derived from an EMBL/GenBank/DDBJ whole genome shotgun (WGS) entry which is preliminary data.</text>
</comment>
<feature type="transmembrane region" description="Helical" evidence="12">
    <location>
        <begin position="376"/>
        <end position="397"/>
    </location>
</feature>
<evidence type="ECO:0000256" key="5">
    <source>
        <dbReference type="ARBA" id="ARBA00022692"/>
    </source>
</evidence>
<reference evidence="14 15" key="1">
    <citation type="submission" date="2020-07" db="EMBL/GenBank/DDBJ databases">
        <title>Sequencing the genomes of 1000 actinobacteria strains.</title>
        <authorList>
            <person name="Klenk H.-P."/>
        </authorList>
    </citation>
    <scope>NUCLEOTIDE SEQUENCE [LARGE SCALE GENOMIC DNA]</scope>
    <source>
        <strain evidence="14 15">DSM 102047</strain>
    </source>
</reference>
<evidence type="ECO:0000256" key="4">
    <source>
        <dbReference type="ARBA" id="ARBA00022475"/>
    </source>
</evidence>
<organism evidence="14 15">
    <name type="scientific">Psychromicrobium silvestre</name>
    <dbReference type="NCBI Taxonomy" id="1645614"/>
    <lineage>
        <taxon>Bacteria</taxon>
        <taxon>Bacillati</taxon>
        <taxon>Actinomycetota</taxon>
        <taxon>Actinomycetes</taxon>
        <taxon>Micrococcales</taxon>
        <taxon>Micrococcaceae</taxon>
        <taxon>Psychromicrobium</taxon>
    </lineage>
</organism>
<feature type="transmembrane region" description="Helical" evidence="12">
    <location>
        <begin position="315"/>
        <end position="335"/>
    </location>
</feature>
<keyword evidence="5 12" id="KW-0812">Transmembrane</keyword>
<feature type="compositionally biased region" description="Low complexity" evidence="11">
    <location>
        <begin position="447"/>
        <end position="470"/>
    </location>
</feature>
<dbReference type="InterPro" id="IPR020846">
    <property type="entry name" value="MFS_dom"/>
</dbReference>
<dbReference type="InterPro" id="IPR005828">
    <property type="entry name" value="MFS_sugar_transport-like"/>
</dbReference>
<dbReference type="PROSITE" id="PS50850">
    <property type="entry name" value="MFS"/>
    <property type="match status" value="1"/>
</dbReference>
<dbReference type="EMBL" id="JACBYQ010000002">
    <property type="protein sequence ID" value="NYE96248.1"/>
    <property type="molecule type" value="Genomic_DNA"/>
</dbReference>
<dbReference type="PANTHER" id="PTHR43528:SF5">
    <property type="entry name" value="PROLINE_BETAINE TRANSPORTER"/>
    <property type="match status" value="1"/>
</dbReference>
<keyword evidence="6" id="KW-0769">Symport</keyword>
<evidence type="ECO:0000256" key="6">
    <source>
        <dbReference type="ARBA" id="ARBA00022847"/>
    </source>
</evidence>
<dbReference type="AlphaFoldDB" id="A0A7Y9LV88"/>
<name>A0A7Y9LV88_9MICC</name>
<evidence type="ECO:0000313" key="15">
    <source>
        <dbReference type="Proteomes" id="UP000521748"/>
    </source>
</evidence>
<evidence type="ECO:0000259" key="13">
    <source>
        <dbReference type="PROSITE" id="PS50850"/>
    </source>
</evidence>
<dbReference type="InterPro" id="IPR051084">
    <property type="entry name" value="H+-coupled_symporters"/>
</dbReference>
<evidence type="ECO:0000256" key="11">
    <source>
        <dbReference type="SAM" id="MobiDB-lite"/>
    </source>
</evidence>
<feature type="region of interest" description="Disordered" evidence="11">
    <location>
        <begin position="434"/>
        <end position="470"/>
    </location>
</feature>
<dbReference type="FunFam" id="1.20.1250.20:FF:000001">
    <property type="entry name" value="Dicarboxylate MFS transporter"/>
    <property type="match status" value="1"/>
</dbReference>
<sequence length="470" mass="50614">MTLTHDPEREALKARSVVGNILRGSAGNMVEWYDFYSFTVFASYFGHVFFASGSEDKDTLGVLGVFAASFIMRPVGSWFFGRYADRNGRRAALTLSVILMAGGSLLIAVSPGVAQIGVGATVILFLARLLQGFSVGGEYGTSATYMSEMATRNRRGFFSSFQYVTLVSGQVLALLVQIVLQSVLSQDALREWGWRIPFVIGALAAVTVMWIRRGMVESVPQAQLDAAKNAKAGEAAPGTFRLLSRYWKPFLVVIGLTMGGTVAFYTFTSYMQILMNGTLKDKPTVSWVNFFALLLFMLLQPVAGALSDRIGRKPLLLWFGIGGVLLTWPIMSALSGTNSPVLSFLLMMSALLIVLGYTSINALVKSEIFPREIRALGVGLGYGIANAVFGGTAPYIGKALHEAKADGVFFTYVTVCIAVSLVVYIWAFRNKGPTQLDKEEGNAFGPAEAAESTESAGAAESSESADPASR</sequence>
<evidence type="ECO:0000256" key="10">
    <source>
        <dbReference type="ARBA" id="ARBA00039918"/>
    </source>
</evidence>
<feature type="transmembrane region" description="Helical" evidence="12">
    <location>
        <begin position="250"/>
        <end position="273"/>
    </location>
</feature>
<gene>
    <name evidence="14" type="ORF">FHU41_002498</name>
</gene>
<dbReference type="GO" id="GO:0015293">
    <property type="term" value="F:symporter activity"/>
    <property type="evidence" value="ECO:0007669"/>
    <property type="project" value="UniProtKB-KW"/>
</dbReference>
<protein>
    <recommendedName>
        <fullName evidence="10">Putative proline/betaine transporter</fullName>
    </recommendedName>
</protein>
<dbReference type="PROSITE" id="PS00217">
    <property type="entry name" value="SUGAR_TRANSPORT_2"/>
    <property type="match status" value="1"/>
</dbReference>
<feature type="transmembrane region" description="Helical" evidence="12">
    <location>
        <begin position="116"/>
        <end position="136"/>
    </location>
</feature>
<dbReference type="RefSeq" id="WP_179389930.1">
    <property type="nucleotide sequence ID" value="NZ_JACBYQ010000002.1"/>
</dbReference>
<evidence type="ECO:0000256" key="3">
    <source>
        <dbReference type="ARBA" id="ARBA00022448"/>
    </source>
</evidence>
<proteinExistence type="inferred from homology"/>
<feature type="transmembrane region" description="Helical" evidence="12">
    <location>
        <begin position="92"/>
        <end position="110"/>
    </location>
</feature>
<evidence type="ECO:0000256" key="12">
    <source>
        <dbReference type="SAM" id="Phobius"/>
    </source>
</evidence>
<evidence type="ECO:0000256" key="9">
    <source>
        <dbReference type="ARBA" id="ARBA00037295"/>
    </source>
</evidence>
<evidence type="ECO:0000256" key="1">
    <source>
        <dbReference type="ARBA" id="ARBA00004651"/>
    </source>
</evidence>
<dbReference type="CDD" id="cd17367">
    <property type="entry name" value="MFS_KgtP"/>
    <property type="match status" value="1"/>
</dbReference>
<feature type="transmembrane region" description="Helical" evidence="12">
    <location>
        <begin position="285"/>
        <end position="303"/>
    </location>
</feature>
<evidence type="ECO:0000256" key="2">
    <source>
        <dbReference type="ARBA" id="ARBA00008240"/>
    </source>
</evidence>
<feature type="transmembrane region" description="Helical" evidence="12">
    <location>
        <begin position="341"/>
        <end position="364"/>
    </location>
</feature>
<feature type="transmembrane region" description="Helical" evidence="12">
    <location>
        <begin position="157"/>
        <end position="180"/>
    </location>
</feature>
<keyword evidence="4" id="KW-1003">Cell membrane</keyword>
<comment type="subcellular location">
    <subcellularLocation>
        <location evidence="1">Cell membrane</location>
        <topology evidence="1">Multi-pass membrane protein</topology>
    </subcellularLocation>
</comment>
<keyword evidence="8 12" id="KW-0472">Membrane</keyword>
<evidence type="ECO:0000256" key="8">
    <source>
        <dbReference type="ARBA" id="ARBA00023136"/>
    </source>
</evidence>
<dbReference type="PANTHER" id="PTHR43528">
    <property type="entry name" value="ALPHA-KETOGLUTARATE PERMEASE"/>
    <property type="match status" value="1"/>
</dbReference>
<comment type="function">
    <text evidence="9">May be a proton symporter involved in the uptake of osmolytes such as proline and glycine betaine.</text>
</comment>
<dbReference type="SUPFAM" id="SSF103473">
    <property type="entry name" value="MFS general substrate transporter"/>
    <property type="match status" value="1"/>
</dbReference>